<dbReference type="Gene3D" id="2.130.10.10">
    <property type="entry name" value="YVTN repeat-like/Quinoprotein amine dehydrogenase"/>
    <property type="match status" value="2"/>
</dbReference>
<evidence type="ECO:0000313" key="1">
    <source>
        <dbReference type="EMBL" id="CUS46085.1"/>
    </source>
</evidence>
<proteinExistence type="predicted"/>
<dbReference type="EMBL" id="CZQE01000337">
    <property type="protein sequence ID" value="CUS46085.1"/>
    <property type="molecule type" value="Genomic_DNA"/>
</dbReference>
<gene>
    <name evidence="1" type="ORF">MGWOODY_Smn1663</name>
</gene>
<name>A0A160TLM7_9ZZZZ</name>
<organism evidence="1">
    <name type="scientific">hydrothermal vent metagenome</name>
    <dbReference type="NCBI Taxonomy" id="652676"/>
    <lineage>
        <taxon>unclassified sequences</taxon>
        <taxon>metagenomes</taxon>
        <taxon>ecological metagenomes</taxon>
    </lineage>
</organism>
<dbReference type="AlphaFoldDB" id="A0A160TLM7"/>
<dbReference type="PANTHER" id="PTHR47197">
    <property type="entry name" value="PROTEIN NIRF"/>
    <property type="match status" value="1"/>
</dbReference>
<sequence>MALATAWILAPVGGLAQPAQDAGYRVEGRIPGADGGWDYARVDAGTGRLYVARSNAIMAVDLASRKVTSALASAQRAHAILPLANGKTLIETDGDTGLARFIDAATGAVLAEVATGKKPDAAFVDPATGLLAVMNGGDGTVALIDPERRVLVDKIDVGGGLEFGVADGKGGAFVNIEDKNAIAVLDLKARRLVKTIALTGCDGPTGLALVAGGKRLISACANRVAMVVDTATGKVAGKLAIGADPDAVLADEARGLAFIPCGGSGTLVAVDIRDAARIRIAGTITTQVGAKTGAIDPRDGRIYLPTATLASPEPGAKRGKPVPGSFVALVVAPARS</sequence>
<reference evidence="1" key="1">
    <citation type="submission" date="2015-10" db="EMBL/GenBank/DDBJ databases">
        <authorList>
            <person name="Gilbert D.G."/>
        </authorList>
    </citation>
    <scope>NUCLEOTIDE SEQUENCE</scope>
</reference>
<protein>
    <submittedName>
        <fullName evidence="1">Uncharacterized protein</fullName>
    </submittedName>
</protein>
<accession>A0A160TLM7</accession>
<dbReference type="PANTHER" id="PTHR47197:SF3">
    <property type="entry name" value="DIHYDRO-HEME D1 DEHYDROGENASE"/>
    <property type="match status" value="1"/>
</dbReference>
<dbReference type="InterPro" id="IPR015943">
    <property type="entry name" value="WD40/YVTN_repeat-like_dom_sf"/>
</dbReference>
<dbReference type="InterPro" id="IPR011048">
    <property type="entry name" value="Haem_d1_sf"/>
</dbReference>
<dbReference type="SUPFAM" id="SSF51004">
    <property type="entry name" value="C-terminal (heme d1) domain of cytochrome cd1-nitrite reductase"/>
    <property type="match status" value="1"/>
</dbReference>
<dbReference type="InterPro" id="IPR051200">
    <property type="entry name" value="Host-pathogen_enzymatic-act"/>
</dbReference>